<reference evidence="7 8" key="1">
    <citation type="submission" date="2017-10" db="EMBL/GenBank/DDBJ databases">
        <title>Sequencing the genomes of 1000 actinobacteria strains.</title>
        <authorList>
            <person name="Klenk H.-P."/>
        </authorList>
    </citation>
    <scope>NUCLEOTIDE SEQUENCE [LARGE SCALE GENOMIC DNA]</scope>
    <source>
        <strain evidence="7 8">DSM 18966</strain>
    </source>
</reference>
<dbReference type="EMBL" id="PDJG01000001">
    <property type="protein sequence ID" value="PFG35034.1"/>
    <property type="molecule type" value="Genomic_DNA"/>
</dbReference>
<dbReference type="InterPro" id="IPR050109">
    <property type="entry name" value="HTH-type_TetR-like_transc_reg"/>
</dbReference>
<dbReference type="PROSITE" id="PS50977">
    <property type="entry name" value="HTH_TETR_2"/>
    <property type="match status" value="1"/>
</dbReference>
<name>A0A2A9E848_9MICO</name>
<keyword evidence="8" id="KW-1185">Reference proteome</keyword>
<evidence type="ECO:0000256" key="2">
    <source>
        <dbReference type="ARBA" id="ARBA00023015"/>
    </source>
</evidence>
<dbReference type="GO" id="GO:0003700">
    <property type="term" value="F:DNA-binding transcription factor activity"/>
    <property type="evidence" value="ECO:0007669"/>
    <property type="project" value="TreeGrafter"/>
</dbReference>
<gene>
    <name evidence="7" type="ORF">ATL42_2967</name>
</gene>
<dbReference type="PANTHER" id="PTHR30055:SF234">
    <property type="entry name" value="HTH-TYPE TRANSCRIPTIONAL REGULATOR BETI"/>
    <property type="match status" value="1"/>
</dbReference>
<accession>A0A2A9E848</accession>
<keyword evidence="1" id="KW-0678">Repressor</keyword>
<dbReference type="InterPro" id="IPR009057">
    <property type="entry name" value="Homeodomain-like_sf"/>
</dbReference>
<sequence>MSSKPAPDGRAPRSGGYAKGRATREVILDAATALFGELGYRSASLREIAARAGVSHPGLLHHFPTKESLLAAVLAHRDEVDGAAIEADRATGMDFFEALARVAERNAARPRIVELFCTLSAEATSAQHPAHAYFRRRYADLVSELTGELEQRSAAGRLRAGTSPGDGARTVVALMDGLQVQWLLEREGEGPQVDMAAVLRGYLSVLLG</sequence>
<keyword evidence="2" id="KW-0805">Transcription regulation</keyword>
<evidence type="ECO:0000259" key="6">
    <source>
        <dbReference type="PROSITE" id="PS50977"/>
    </source>
</evidence>
<dbReference type="InterPro" id="IPR039538">
    <property type="entry name" value="BetI_C"/>
</dbReference>
<organism evidence="7 8">
    <name type="scientific">Sanguibacter antarcticus</name>
    <dbReference type="NCBI Taxonomy" id="372484"/>
    <lineage>
        <taxon>Bacteria</taxon>
        <taxon>Bacillati</taxon>
        <taxon>Actinomycetota</taxon>
        <taxon>Actinomycetes</taxon>
        <taxon>Micrococcales</taxon>
        <taxon>Sanguibacteraceae</taxon>
        <taxon>Sanguibacter</taxon>
    </lineage>
</organism>
<evidence type="ECO:0000256" key="1">
    <source>
        <dbReference type="ARBA" id="ARBA00022491"/>
    </source>
</evidence>
<dbReference type="InterPro" id="IPR036271">
    <property type="entry name" value="Tet_transcr_reg_TetR-rel_C_sf"/>
</dbReference>
<dbReference type="Proteomes" id="UP000225548">
    <property type="component" value="Unassembled WGS sequence"/>
</dbReference>
<dbReference type="SUPFAM" id="SSF48498">
    <property type="entry name" value="Tetracyclin repressor-like, C-terminal domain"/>
    <property type="match status" value="1"/>
</dbReference>
<evidence type="ECO:0000256" key="4">
    <source>
        <dbReference type="ARBA" id="ARBA00023163"/>
    </source>
</evidence>
<protein>
    <submittedName>
        <fullName evidence="7">TetR family transcriptional regulator</fullName>
    </submittedName>
</protein>
<dbReference type="Gene3D" id="1.10.357.10">
    <property type="entry name" value="Tetracycline Repressor, domain 2"/>
    <property type="match status" value="1"/>
</dbReference>
<evidence type="ECO:0000313" key="7">
    <source>
        <dbReference type="EMBL" id="PFG35034.1"/>
    </source>
</evidence>
<feature type="DNA-binding region" description="H-T-H motif" evidence="5">
    <location>
        <begin position="44"/>
        <end position="63"/>
    </location>
</feature>
<comment type="caution">
    <text evidence="7">The sequence shown here is derived from an EMBL/GenBank/DDBJ whole genome shotgun (WGS) entry which is preliminary data.</text>
</comment>
<dbReference type="Pfam" id="PF13977">
    <property type="entry name" value="TetR_C_6"/>
    <property type="match status" value="1"/>
</dbReference>
<dbReference type="InterPro" id="IPR001647">
    <property type="entry name" value="HTH_TetR"/>
</dbReference>
<dbReference type="AlphaFoldDB" id="A0A2A9E848"/>
<evidence type="ECO:0000256" key="3">
    <source>
        <dbReference type="ARBA" id="ARBA00023125"/>
    </source>
</evidence>
<feature type="domain" description="HTH tetR-type" evidence="6">
    <location>
        <begin position="21"/>
        <end position="81"/>
    </location>
</feature>
<keyword evidence="4" id="KW-0804">Transcription</keyword>
<dbReference type="GO" id="GO:0000976">
    <property type="term" value="F:transcription cis-regulatory region binding"/>
    <property type="evidence" value="ECO:0007669"/>
    <property type="project" value="TreeGrafter"/>
</dbReference>
<dbReference type="RefSeq" id="WP_245862596.1">
    <property type="nucleotide sequence ID" value="NZ_PDJG01000001.1"/>
</dbReference>
<evidence type="ECO:0000313" key="8">
    <source>
        <dbReference type="Proteomes" id="UP000225548"/>
    </source>
</evidence>
<evidence type="ECO:0000256" key="5">
    <source>
        <dbReference type="PROSITE-ProRule" id="PRU00335"/>
    </source>
</evidence>
<proteinExistence type="predicted"/>
<dbReference type="PRINTS" id="PR00455">
    <property type="entry name" value="HTHTETR"/>
</dbReference>
<dbReference type="Pfam" id="PF00440">
    <property type="entry name" value="TetR_N"/>
    <property type="match status" value="1"/>
</dbReference>
<dbReference type="PANTHER" id="PTHR30055">
    <property type="entry name" value="HTH-TYPE TRANSCRIPTIONAL REGULATOR RUTR"/>
    <property type="match status" value="1"/>
</dbReference>
<keyword evidence="3 5" id="KW-0238">DNA-binding</keyword>
<dbReference type="SUPFAM" id="SSF46689">
    <property type="entry name" value="Homeodomain-like"/>
    <property type="match status" value="1"/>
</dbReference>